<reference evidence="3" key="1">
    <citation type="journal article" date="2020" name="bioRxiv">
        <title>Comparative genomics of Chlamydomonas.</title>
        <authorList>
            <person name="Craig R.J."/>
            <person name="Hasan A.R."/>
            <person name="Ness R.W."/>
            <person name="Keightley P.D."/>
        </authorList>
    </citation>
    <scope>NUCLEOTIDE SEQUENCE</scope>
    <source>
        <strain evidence="3">CCAP 11/70</strain>
    </source>
</reference>
<feature type="compositionally biased region" description="Basic and acidic residues" evidence="1">
    <location>
        <begin position="528"/>
        <end position="548"/>
    </location>
</feature>
<evidence type="ECO:0000256" key="1">
    <source>
        <dbReference type="SAM" id="MobiDB-lite"/>
    </source>
</evidence>
<keyword evidence="2" id="KW-0812">Transmembrane</keyword>
<evidence type="ECO:0000256" key="2">
    <source>
        <dbReference type="SAM" id="Phobius"/>
    </source>
</evidence>
<organism evidence="3 4">
    <name type="scientific">Edaphochlamys debaryana</name>
    <dbReference type="NCBI Taxonomy" id="47281"/>
    <lineage>
        <taxon>Eukaryota</taxon>
        <taxon>Viridiplantae</taxon>
        <taxon>Chlorophyta</taxon>
        <taxon>core chlorophytes</taxon>
        <taxon>Chlorophyceae</taxon>
        <taxon>CS clade</taxon>
        <taxon>Chlamydomonadales</taxon>
        <taxon>Chlamydomonadales incertae sedis</taxon>
        <taxon>Edaphochlamys</taxon>
    </lineage>
</organism>
<sequence length="592" mass="60952">MARTAAVAFVNPRFHYLRKPIRATALVVLLTSVLVVSILLIQRHMSCGTTCATFVAARAAANAPAGASCPPTTVAAWLSDIVKLSSVTLGADAPSLLAATRPEPVLLMASAALAVAHRVAFQDGATSVLLAPGQVLESSRSRAAGGGGGGGGSSSDILVAAGGYNASSGSVAAVTGGDAASVTWRILANSPGDLGGDSVLLDMGSDSLPPYFTAAYQAEGAQLRLRFGTTAPDAEVNLTATLLRGAQIVARGAPSSAPLVWHQAHIMGEGMQTSQMVALFLGVKAALCDKNMAAVSVPDVIGIVNMTGLSQDPIYTTLRIMLGHIVSKNLTPGRALATCQELLGGDSGFCLRHMVSRLVDVVKYRLVPDLVVASSMPNLLEALRLYDAAVEGASEMFRSFPCSALPRLVSANASALPPSMPLHYLRGGTLYYLAGAQALWAAQLAQEVPQRMADLQSLQSLVCCWDTCLPWLVLVGSSLGYAAYVQVGSCVVVLAALVWLRCERLSAMAAWEMAITAAGGGAEEAGEGDMRGEGERGGREGGRERGGEGEGGAGGGREGGGGKKWWRRVSCLVRAAPPAVGPQNGFAAPVAF</sequence>
<gene>
    <name evidence="3" type="ORF">HYH03_011699</name>
</gene>
<name>A0A836BVC3_9CHLO</name>
<feature type="compositionally biased region" description="Gly residues" evidence="1">
    <location>
        <begin position="549"/>
        <end position="563"/>
    </location>
</feature>
<keyword evidence="4" id="KW-1185">Reference proteome</keyword>
<dbReference type="EMBL" id="JAEHOE010000068">
    <property type="protein sequence ID" value="KAG2489897.1"/>
    <property type="molecule type" value="Genomic_DNA"/>
</dbReference>
<comment type="caution">
    <text evidence="3">The sequence shown here is derived from an EMBL/GenBank/DDBJ whole genome shotgun (WGS) entry which is preliminary data.</text>
</comment>
<protein>
    <submittedName>
        <fullName evidence="3">Uncharacterized protein</fullName>
    </submittedName>
</protein>
<feature type="transmembrane region" description="Helical" evidence="2">
    <location>
        <begin position="21"/>
        <end position="41"/>
    </location>
</feature>
<dbReference type="Proteomes" id="UP000612055">
    <property type="component" value="Unassembled WGS sequence"/>
</dbReference>
<dbReference type="AlphaFoldDB" id="A0A836BVC3"/>
<accession>A0A836BVC3</accession>
<evidence type="ECO:0000313" key="4">
    <source>
        <dbReference type="Proteomes" id="UP000612055"/>
    </source>
</evidence>
<feature type="region of interest" description="Disordered" evidence="1">
    <location>
        <begin position="522"/>
        <end position="563"/>
    </location>
</feature>
<feature type="transmembrane region" description="Helical" evidence="2">
    <location>
        <begin position="471"/>
        <end position="500"/>
    </location>
</feature>
<proteinExistence type="predicted"/>
<evidence type="ECO:0000313" key="3">
    <source>
        <dbReference type="EMBL" id="KAG2489897.1"/>
    </source>
</evidence>
<keyword evidence="2" id="KW-0472">Membrane</keyword>
<keyword evidence="2" id="KW-1133">Transmembrane helix</keyword>